<feature type="compositionally biased region" description="Low complexity" evidence="5">
    <location>
        <begin position="15"/>
        <end position="30"/>
    </location>
</feature>
<evidence type="ECO:0000256" key="2">
    <source>
        <dbReference type="ARBA" id="ARBA00022692"/>
    </source>
</evidence>
<dbReference type="OMA" id="ENDMEKW"/>
<feature type="compositionally biased region" description="Low complexity" evidence="5">
    <location>
        <begin position="65"/>
        <end position="75"/>
    </location>
</feature>
<evidence type="ECO:0000256" key="6">
    <source>
        <dbReference type="SAM" id="Phobius"/>
    </source>
</evidence>
<feature type="domain" description="SAM" evidence="7">
    <location>
        <begin position="226"/>
        <end position="280"/>
    </location>
</feature>
<dbReference type="CDD" id="cd09487">
    <property type="entry name" value="SAM_superfamily"/>
    <property type="match status" value="1"/>
</dbReference>
<feature type="region of interest" description="Disordered" evidence="5">
    <location>
        <begin position="51"/>
        <end position="81"/>
    </location>
</feature>
<dbReference type="InterPro" id="IPR039175">
    <property type="entry name" value="TIM22"/>
</dbReference>
<dbReference type="InterPro" id="IPR001660">
    <property type="entry name" value="SAM"/>
</dbReference>
<dbReference type="AlphaFoldDB" id="M8A6R2"/>
<protein>
    <recommendedName>
        <fullName evidence="7">SAM domain-containing protein</fullName>
    </recommendedName>
</protein>
<dbReference type="Gene3D" id="1.10.150.50">
    <property type="entry name" value="Transcription Factor, Ets-1"/>
    <property type="match status" value="1"/>
</dbReference>
<dbReference type="EMBL" id="KD162682">
    <property type="protein sequence ID" value="EMS56099.1"/>
    <property type="molecule type" value="Genomic_DNA"/>
</dbReference>
<accession>M8A6R2</accession>
<dbReference type="GO" id="GO:0008320">
    <property type="term" value="F:protein transmembrane transporter activity"/>
    <property type="evidence" value="ECO:0007669"/>
    <property type="project" value="TreeGrafter"/>
</dbReference>
<dbReference type="eggNOG" id="ENOG502QPIB">
    <property type="taxonomic scope" value="Eukaryota"/>
</dbReference>
<dbReference type="STRING" id="4572.M8A6R2"/>
<dbReference type="GO" id="GO:0042721">
    <property type="term" value="C:TIM22 mitochondrial import inner membrane insertion complex"/>
    <property type="evidence" value="ECO:0007669"/>
    <property type="project" value="InterPro"/>
</dbReference>
<feature type="region of interest" description="Disordered" evidence="5">
    <location>
        <begin position="1"/>
        <end position="33"/>
    </location>
</feature>
<reference evidence="8" key="1">
    <citation type="journal article" date="2013" name="Nature">
        <title>Draft genome of the wheat A-genome progenitor Triticum urartu.</title>
        <authorList>
            <person name="Ling H.Q."/>
            <person name="Zhao S."/>
            <person name="Liu D."/>
            <person name="Wang J."/>
            <person name="Sun H."/>
            <person name="Zhang C."/>
            <person name="Fan H."/>
            <person name="Li D."/>
            <person name="Dong L."/>
            <person name="Tao Y."/>
            <person name="Gao C."/>
            <person name="Wu H."/>
            <person name="Li Y."/>
            <person name="Cui Y."/>
            <person name="Guo X."/>
            <person name="Zheng S."/>
            <person name="Wang B."/>
            <person name="Yu K."/>
            <person name="Liang Q."/>
            <person name="Yang W."/>
            <person name="Lou X."/>
            <person name="Chen J."/>
            <person name="Feng M."/>
            <person name="Jian J."/>
            <person name="Zhang X."/>
            <person name="Luo G."/>
            <person name="Jiang Y."/>
            <person name="Liu J."/>
            <person name="Wang Z."/>
            <person name="Sha Y."/>
            <person name="Zhang B."/>
            <person name="Wu H."/>
            <person name="Tang D."/>
            <person name="Shen Q."/>
            <person name="Xue P."/>
            <person name="Zou S."/>
            <person name="Wang X."/>
            <person name="Liu X."/>
            <person name="Wang F."/>
            <person name="Yang Y."/>
            <person name="An X."/>
            <person name="Dong Z."/>
            <person name="Zhang K."/>
            <person name="Zhang X."/>
            <person name="Luo M.C."/>
            <person name="Dvorak J."/>
            <person name="Tong Y."/>
            <person name="Wang J."/>
            <person name="Yang H."/>
            <person name="Li Z."/>
            <person name="Wang D."/>
            <person name="Zhang A."/>
            <person name="Wang J."/>
        </authorList>
    </citation>
    <scope>NUCLEOTIDE SEQUENCE</scope>
</reference>
<evidence type="ECO:0000256" key="4">
    <source>
        <dbReference type="ARBA" id="ARBA00023136"/>
    </source>
</evidence>
<gene>
    <name evidence="8" type="ORF">TRIUR3_21342</name>
</gene>
<dbReference type="PANTHER" id="PTHR14110:SF6">
    <property type="entry name" value="OS04G0405100 PROTEIN"/>
    <property type="match status" value="1"/>
</dbReference>
<evidence type="ECO:0000256" key="3">
    <source>
        <dbReference type="ARBA" id="ARBA00022989"/>
    </source>
</evidence>
<keyword evidence="2 6" id="KW-0812">Transmembrane</keyword>
<dbReference type="GO" id="GO:0009706">
    <property type="term" value="C:chloroplast inner membrane"/>
    <property type="evidence" value="ECO:0007669"/>
    <property type="project" value="TreeGrafter"/>
</dbReference>
<evidence type="ECO:0000259" key="7">
    <source>
        <dbReference type="Pfam" id="PF00536"/>
    </source>
</evidence>
<dbReference type="GO" id="GO:0045036">
    <property type="term" value="P:protein targeting to chloroplast"/>
    <property type="evidence" value="ECO:0007669"/>
    <property type="project" value="TreeGrafter"/>
</dbReference>
<feature type="transmembrane region" description="Helical" evidence="6">
    <location>
        <begin position="188"/>
        <end position="208"/>
    </location>
</feature>
<proteinExistence type="predicted"/>
<dbReference type="PANTHER" id="PTHR14110">
    <property type="entry name" value="MITOCHONDRIAL IMPORT INNER MEMBRANE TRANSLOCASE SUBUNIT TIM22"/>
    <property type="match status" value="1"/>
</dbReference>
<name>M8A6R2_TRIUA</name>
<dbReference type="Pfam" id="PF00536">
    <property type="entry name" value="SAM_1"/>
    <property type="match status" value="1"/>
</dbReference>
<organism evidence="8">
    <name type="scientific">Triticum urartu</name>
    <name type="common">Red wild einkorn</name>
    <name type="synonym">Crithodium urartu</name>
    <dbReference type="NCBI Taxonomy" id="4572"/>
    <lineage>
        <taxon>Eukaryota</taxon>
        <taxon>Viridiplantae</taxon>
        <taxon>Streptophyta</taxon>
        <taxon>Embryophyta</taxon>
        <taxon>Tracheophyta</taxon>
        <taxon>Spermatophyta</taxon>
        <taxon>Magnoliopsida</taxon>
        <taxon>Liliopsida</taxon>
        <taxon>Poales</taxon>
        <taxon>Poaceae</taxon>
        <taxon>BOP clade</taxon>
        <taxon>Pooideae</taxon>
        <taxon>Triticodae</taxon>
        <taxon>Triticeae</taxon>
        <taxon>Triticinae</taxon>
        <taxon>Triticum</taxon>
    </lineage>
</organism>
<keyword evidence="4 6" id="KW-0472">Membrane</keyword>
<dbReference type="GO" id="GO:0045039">
    <property type="term" value="P:protein insertion into mitochondrial inner membrane"/>
    <property type="evidence" value="ECO:0007669"/>
    <property type="project" value="InterPro"/>
</dbReference>
<evidence type="ECO:0000313" key="8">
    <source>
        <dbReference type="EMBL" id="EMS56099.1"/>
    </source>
</evidence>
<dbReference type="SUPFAM" id="SSF47769">
    <property type="entry name" value="SAM/Pointed domain"/>
    <property type="match status" value="1"/>
</dbReference>
<evidence type="ECO:0000256" key="1">
    <source>
        <dbReference type="ARBA" id="ARBA00004141"/>
    </source>
</evidence>
<evidence type="ECO:0000256" key="5">
    <source>
        <dbReference type="SAM" id="MobiDB-lite"/>
    </source>
</evidence>
<dbReference type="InterPro" id="IPR013761">
    <property type="entry name" value="SAM/pointed_sf"/>
</dbReference>
<keyword evidence="3 6" id="KW-1133">Transmembrane helix</keyword>
<comment type="subcellular location">
    <subcellularLocation>
        <location evidence="1">Membrane</location>
        <topology evidence="1">Multi-pass membrane protein</topology>
    </subcellularLocation>
</comment>
<feature type="transmembrane region" description="Helical" evidence="6">
    <location>
        <begin position="165"/>
        <end position="182"/>
    </location>
</feature>
<sequence>MEGIGQKRRPLVVMASSSTTAAQSASRGGANPLAELTDRFRSLEGGVREGMGGQGNVCAGRRGGAPRAAAASRSRPQGHGHLQASAGLLLPHVYQSFRYRFTWRPSFLALAGGPLVQARNFAVMTGANAGISCVMRRVRGVEDVQGSMYVHDYLLSYKQQNNDKFMAAAFGSGALFSIVSGMGTPNPVVNAITTGMAFAVFQGGFFIVGQKFSKTKTHNEDMNYSRARNMLNQLGLQNYEKNFKKGLLTDETLPLLNESALRDVNIPPGPRLVILEHIRRFGIIAGISENLHAENDMEKWLEVCTYFLKNGKENGKLKTIREKIARRRARTSDLVVNSHTL</sequence>
<feature type="compositionally biased region" description="Basic residues" evidence="5">
    <location>
        <begin position="1"/>
        <end position="10"/>
    </location>
</feature>